<dbReference type="CDD" id="cd00063">
    <property type="entry name" value="FN3"/>
    <property type="match status" value="3"/>
</dbReference>
<dbReference type="InterPro" id="IPR050991">
    <property type="entry name" value="ECM_Regulatory_Proteins"/>
</dbReference>
<name>A0AAN4W3T6_9BACT</name>
<dbReference type="EMBL" id="BQKE01000004">
    <property type="protein sequence ID" value="GJM64128.1"/>
    <property type="molecule type" value="Genomic_DNA"/>
</dbReference>
<dbReference type="Proteomes" id="UP001310022">
    <property type="component" value="Unassembled WGS sequence"/>
</dbReference>
<keyword evidence="1" id="KW-0677">Repeat</keyword>
<evidence type="ECO:0000259" key="2">
    <source>
        <dbReference type="PROSITE" id="PS50853"/>
    </source>
</evidence>
<feature type="domain" description="Fibronectin type-III" evidence="2">
    <location>
        <begin position="600"/>
        <end position="687"/>
    </location>
</feature>
<dbReference type="AlphaFoldDB" id="A0AAN4W3T6"/>
<keyword evidence="4" id="KW-1185">Reference proteome</keyword>
<protein>
    <recommendedName>
        <fullName evidence="2">Fibronectin type-III domain-containing protein</fullName>
    </recommendedName>
</protein>
<dbReference type="Gene3D" id="2.60.40.10">
    <property type="entry name" value="Immunoglobulins"/>
    <property type="match status" value="3"/>
</dbReference>
<evidence type="ECO:0000313" key="4">
    <source>
        <dbReference type="Proteomes" id="UP001310022"/>
    </source>
</evidence>
<dbReference type="PANTHER" id="PTHR46708:SF2">
    <property type="entry name" value="FIBRONECTIN TYPE-III DOMAIN-CONTAINING PROTEIN"/>
    <property type="match status" value="1"/>
</dbReference>
<dbReference type="SUPFAM" id="SSF49265">
    <property type="entry name" value="Fibronectin type III"/>
    <property type="match status" value="2"/>
</dbReference>
<dbReference type="Pfam" id="PF18962">
    <property type="entry name" value="Por_Secre_tail"/>
    <property type="match status" value="1"/>
</dbReference>
<organism evidence="3 4">
    <name type="scientific">Persicobacter diffluens</name>
    <dbReference type="NCBI Taxonomy" id="981"/>
    <lineage>
        <taxon>Bacteria</taxon>
        <taxon>Pseudomonadati</taxon>
        <taxon>Bacteroidota</taxon>
        <taxon>Cytophagia</taxon>
        <taxon>Cytophagales</taxon>
        <taxon>Persicobacteraceae</taxon>
        <taxon>Persicobacter</taxon>
    </lineage>
</organism>
<reference evidence="3 4" key="1">
    <citation type="submission" date="2021-12" db="EMBL/GenBank/DDBJ databases">
        <title>Genome sequencing of bacteria with rrn-lacking chromosome and rrn-plasmid.</title>
        <authorList>
            <person name="Anda M."/>
            <person name="Iwasaki W."/>
        </authorList>
    </citation>
    <scope>NUCLEOTIDE SEQUENCE [LARGE SCALE GENOMIC DNA]</scope>
    <source>
        <strain evidence="3 4">NBRC 15940</strain>
    </source>
</reference>
<dbReference type="PROSITE" id="PS50853">
    <property type="entry name" value="FN3"/>
    <property type="match status" value="3"/>
</dbReference>
<dbReference type="InterPro" id="IPR013783">
    <property type="entry name" value="Ig-like_fold"/>
</dbReference>
<accession>A0AAN4W3T6</accession>
<dbReference type="SMART" id="SM00060">
    <property type="entry name" value="FN3"/>
    <property type="match status" value="3"/>
</dbReference>
<sequence>MALMVLGYLPLALAQQTDTPHEADQFGVYQIQASQYAVSNAGTDLFVGEEWLVATDPVVGDYVYLDDTSDENRNETSADRYKSPSLVFKIDMPEAQKGFVWALINEGGKDKGRIYVNMNGLDLDKRAEGDYGSAAKSRISEEMAGQWQWILCNNQANDDVVKAGVNEIEIFKARPDIKIAKLAFTPQQDINMIINSPEVKVVGNDGTQLTLDLGTPSLTGELYDFNESIYPTKEYAYRVQVGEAEAVEVTEQQFTIPVSDLAAATTVSVALSHEFRKNSSSNMQTYSIPTLLSVDANSQPEDGNGSDVPHEADANGIYLFQANQYAELKEGSDAFTGENWLVGNDAEMGAILYLENTTSDNRNETSSERYISPTVVFEINMPEAQTGYVWALVNEGSKDAGRIYVNFNDLDLDKRAEGEYGSAARSRISDAMKGEWQWMLCNNQAKSEIVKQGVNKIEIFKARPNIKIAKIAFTPSQDINMIIDAPEVKVVENNGTSLKLDLGEPTLTGDLYNSSDVIYATKDFGYRVQLGENEAVEVTDRFFEIPLTDIADPTDVAVEVSHEFKANSSSEHLTYSIPTVITVDQNSLPDGEVDTEAPTIPGNLSSSEVASNSLTLSWEASTDNVAVAGYKITRDGTELPNDVTEGTSVTIGGLDPETEYTFTVRAYDAAGNHSAESEAHVVTTASLGGDGDDLPGTIHMADGDEIFEFAAAEYAANIGGKGQYDGERWLIGTDPEMGRYMYLANTDTTTNANKVSVERFDSPMLRYNISMPEASRFYIWALVNEGDVKSGTVYGSVNQIDIDKRNLDTPNDPTNPDYYGAAFGSRISEEMVGEWQWVLIGYEIRTTMLNAGINELDLFKAYPNIKIAKIALVPEQRMFPVISRPKVRIQENDGSQVIVSWEEPEVIGDFYDTDYTIFPDRNFSVRLKLEGEDEVVLDHAQGNTYAIPYASLSTAKELKIEIGHLFRRTSSESVLFYSFPSRISVSQDSQPDFEAPSIPTDLKSIDTQGTSVALSWTASTDNVGVLGYHIYQDGFIIQTVSATSYKVSGLNTSTNYTFAVSAFDAAGNESELSESISVTTRDKDDEVSDRPSVVEDLIASQISLNSFTLNWRPSNSLNGITAYYVFIREVGGGNFELAAHLNGATFSYGFLDLSSDQEYELMVLAEDGAGYVSEDSEILLVKTEKAPLSTTDEAQFMVYPNPSRGQVSVKFFNEHAVQYTVITMEGRQLMSAPIEEQKLNLDLPAGIYILNINFSNNISQSQRLVIY</sequence>
<evidence type="ECO:0000256" key="1">
    <source>
        <dbReference type="ARBA" id="ARBA00022737"/>
    </source>
</evidence>
<dbReference type="Pfam" id="PF00041">
    <property type="entry name" value="fn3"/>
    <property type="match status" value="3"/>
</dbReference>
<gene>
    <name evidence="3" type="ORF">PEDI_46800</name>
</gene>
<feature type="domain" description="Fibronectin type-III" evidence="2">
    <location>
        <begin position="1093"/>
        <end position="1186"/>
    </location>
</feature>
<comment type="caution">
    <text evidence="3">The sequence shown here is derived from an EMBL/GenBank/DDBJ whole genome shotgun (WGS) entry which is preliminary data.</text>
</comment>
<evidence type="ECO:0000313" key="3">
    <source>
        <dbReference type="EMBL" id="GJM64128.1"/>
    </source>
</evidence>
<dbReference type="InterPro" id="IPR026444">
    <property type="entry name" value="Secre_tail"/>
</dbReference>
<dbReference type="PANTHER" id="PTHR46708">
    <property type="entry name" value="TENASCIN"/>
    <property type="match status" value="1"/>
</dbReference>
<dbReference type="InterPro" id="IPR003961">
    <property type="entry name" value="FN3_dom"/>
</dbReference>
<dbReference type="NCBIfam" id="TIGR04183">
    <property type="entry name" value="Por_Secre_tail"/>
    <property type="match status" value="1"/>
</dbReference>
<dbReference type="InterPro" id="IPR036116">
    <property type="entry name" value="FN3_sf"/>
</dbReference>
<proteinExistence type="predicted"/>
<feature type="domain" description="Fibronectin type-III" evidence="2">
    <location>
        <begin position="998"/>
        <end position="1083"/>
    </location>
</feature>